<feature type="chain" id="PRO_5045197184" evidence="4">
    <location>
        <begin position="23"/>
        <end position="1849"/>
    </location>
</feature>
<proteinExistence type="predicted"/>
<evidence type="ECO:0000256" key="3">
    <source>
        <dbReference type="SAM" id="Coils"/>
    </source>
</evidence>
<reference evidence="6" key="1">
    <citation type="submission" date="2025-08" db="UniProtKB">
        <authorList>
            <consortium name="RefSeq"/>
        </authorList>
    </citation>
    <scope>IDENTIFICATION</scope>
    <source>
        <tissue evidence="6">Whole body</tissue>
    </source>
</reference>
<name>A0ABM1I4B8_POLDO</name>
<evidence type="ECO:0000256" key="2">
    <source>
        <dbReference type="ARBA" id="ARBA00022737"/>
    </source>
</evidence>
<dbReference type="Proteomes" id="UP000694924">
    <property type="component" value="Unplaced"/>
</dbReference>
<protein>
    <submittedName>
        <fullName evidence="6">Uncharacterized protein LOC107065669</fullName>
    </submittedName>
</protein>
<evidence type="ECO:0000256" key="4">
    <source>
        <dbReference type="SAM" id="SignalP"/>
    </source>
</evidence>
<dbReference type="PROSITE" id="PS50912">
    <property type="entry name" value="EAR"/>
    <property type="match status" value="2"/>
</dbReference>
<organism evidence="5 6">
    <name type="scientific">Polistes dominula</name>
    <name type="common">European paper wasp</name>
    <name type="synonym">Vespa dominula</name>
    <dbReference type="NCBI Taxonomy" id="743375"/>
    <lineage>
        <taxon>Eukaryota</taxon>
        <taxon>Metazoa</taxon>
        <taxon>Ecdysozoa</taxon>
        <taxon>Arthropoda</taxon>
        <taxon>Hexapoda</taxon>
        <taxon>Insecta</taxon>
        <taxon>Pterygota</taxon>
        <taxon>Neoptera</taxon>
        <taxon>Endopterygota</taxon>
        <taxon>Hymenoptera</taxon>
        <taxon>Apocrita</taxon>
        <taxon>Aculeata</taxon>
        <taxon>Vespoidea</taxon>
        <taxon>Vespidae</taxon>
        <taxon>Polistinae</taxon>
        <taxon>Polistini</taxon>
        <taxon>Polistes</taxon>
    </lineage>
</organism>
<feature type="coiled-coil region" evidence="3">
    <location>
        <begin position="465"/>
        <end position="492"/>
    </location>
</feature>
<keyword evidence="3" id="KW-0175">Coiled coil</keyword>
<evidence type="ECO:0000313" key="5">
    <source>
        <dbReference type="Proteomes" id="UP000694924"/>
    </source>
</evidence>
<dbReference type="InterPro" id="IPR009039">
    <property type="entry name" value="EAR"/>
</dbReference>
<keyword evidence="2" id="KW-0677">Repeat</keyword>
<accession>A0ABM1I4B8</accession>
<sequence>METLNYLLFALIYGSIVSRGQCLNIKLDKYLNEKLTEAKVNIARSHIQASQTVFVNNYNVSWTKSWDTIWGTEQPLTINTFNQILFSYRNGSLDISINVSPSYKDFKLKENSTIGQAYFIKFIRAIKWKTTLYLFLCYNVGWCSLYTGNDITNLTHRQHIQYLELIDAHFFTKANRLYLILIDNISVIYDWAGTYMDIYEKIFTPSAVSVVTFKSKQSIIIIFAQNSKSDSNIASTVYEFKENDIKIIQFLPTNKPISVHHYSYNNDQFVLITNEINGSNVYWWDGTELLEWINIPEIKAHYSMQTIYLQDGTYFIVAHDDVAELFKVYSIANYTSVSVQKINNKHKIVDMQTLLRDENVTLIMTTMSREGLYFIEIWDVDIKNKTSHGNKLTITDTLRECLSEVVRLLQNRLMIINKFESFFVKQSSSKNNSNVWDVIELPSIVLKSGVIEQINLFVEEEVLTPSELRQNLDNLELKINNLSKKSLNMLKANNTNNINGTIDIIGDAFFKELIIDTISIDKLNNVSIQSKDLISLKGDQQFSSILRAQNIIVHDLQVNSLCGIPNQYWATIENKDEKILIKESDRMRQLSNNGAFIYSNISIPNLKVNKINDINMDQLIDQLFVIGGNQTITGNIKYDYFEVKNLKTKMYNELPSSCLMTKAFDQHFPESFIKTLEVDSLHTEFINGIPISEFAMKSRENVIDGEVILDKMEVIEMFTMNSHAEMSFIPPSQIYDNVKITGDVVVKRFDFEENGKLIMGNLKVKPREIFHKMWTKSTDQTIENDISFDYGVTIDRLETKYLNGFTEKEFLYTTVEKIPSIFTNLHFKNLHINDVFHENETQLNSIDVHQDRIVIRGDLHVGKLQSHHLITNNYNNISIDVILNNSGHLNLSENINLPEISVKRAIVRKFNLDRLNDRAVSPYLKIPTNLNEKGLIKTSKFRAKEIVIETFDGKNISHLIELQNATIADITKEIIIDDDLVLSEDLNVITIGDYPIELYLKKIALNNISVSTGIMEQLIVQNITMEFLEGFKVDTLLSNIFSKTGSQKIPGEFTFNTIRADNVEANYVNGINASKLMWIDEPLTFEGNVTFTNLFIDNDINTKSLNGYDIEQLYQSSINLTSTNISNLYINGHITWENSNQSSESLSYLFEKALRKDIPQEIQGNITFTKDLHISYFTGDIEDEDEIRRIVDDTVLENSETIVLSGQKIFHNNLTTNTLKAQNVIDIETINGINIVDLNASIVNKYEENVVTGSIDFLNEVIIDNLIYNGTLHDTPITDLVLSNQILPNNTHMKKLVVMGDIFLETIDNVNFNEFVENRVTLSKDHVITSDIQFQGRVEATGNVVVNYINGINISDVVLNSLKTTQIISGRKTYVNDITVNKNVYVPLINGINLNEEFYNSVLNDENVIIAGNLIFQSQLDVPKKIIVSGLVNGVNMSDLTNNLDNLQNRSISLLKENKTFIENAILKEASIIRSLPSVFAYLEKEENLKIEVPAIKKIKVVKFNSILKLNMYGEQNSHFCGLPENCSCPVQYVAELTENDCHVWRWNNTSIIQNWHEPNNRFGIAVITSSVSYNSHCTREETDQEVTTISWMYNKKLGTTNLIKERYSDVEVKGFLKDSKTFTYNDEVYIIMAIYYDPIIRTHNTNSFIYKLNFENESLTLHQEIPTNGATALEILQINKEIYIVIACDGNTKMGSLIYKLDSITSKFVSLRRFPGKSNSVKSLVNDDDYFIMFNDIDTNALNIYYYNYKFDNFYYYQSFFYDSSINGIQSFYIGESGNSDGYVIVTTEDGQFYVYEYMFVGKFQRKFVHQIDGLQTIVPFHYKQYQYLICGTKSNTTVMRIVQHGLH</sequence>
<feature type="signal peptide" evidence="4">
    <location>
        <begin position="1"/>
        <end position="22"/>
    </location>
</feature>
<keyword evidence="5" id="KW-1185">Reference proteome</keyword>
<dbReference type="GeneID" id="107065669"/>
<dbReference type="RefSeq" id="XP_015175055.1">
    <property type="nucleotide sequence ID" value="XM_015319569.1"/>
</dbReference>
<evidence type="ECO:0000313" key="6">
    <source>
        <dbReference type="RefSeq" id="XP_015175055.1"/>
    </source>
</evidence>
<evidence type="ECO:0000256" key="1">
    <source>
        <dbReference type="ARBA" id="ARBA00022729"/>
    </source>
</evidence>
<keyword evidence="1 4" id="KW-0732">Signal</keyword>
<gene>
    <name evidence="6" type="primary">LOC107065669</name>
</gene>